<keyword evidence="8" id="KW-1133">Transmembrane helix</keyword>
<evidence type="ECO:0008006" key="11">
    <source>
        <dbReference type="Google" id="ProtNLM"/>
    </source>
</evidence>
<dbReference type="GO" id="GO:0005506">
    <property type="term" value="F:iron ion binding"/>
    <property type="evidence" value="ECO:0007669"/>
    <property type="project" value="InterPro"/>
</dbReference>
<evidence type="ECO:0000256" key="4">
    <source>
        <dbReference type="ARBA" id="ARBA00023004"/>
    </source>
</evidence>
<dbReference type="InterPro" id="IPR036396">
    <property type="entry name" value="Cyt_P450_sf"/>
</dbReference>
<keyword evidence="2 6" id="KW-0479">Metal-binding</keyword>
<keyword evidence="10" id="KW-1185">Reference proteome</keyword>
<comment type="caution">
    <text evidence="9">The sequence shown here is derived from an EMBL/GenBank/DDBJ whole genome shotgun (WGS) entry which is preliminary data.</text>
</comment>
<evidence type="ECO:0000313" key="10">
    <source>
        <dbReference type="Proteomes" id="UP001152533"/>
    </source>
</evidence>
<sequence>MGVTVAESRVVEMVLNNPTLAILGAVILGLVVWVRRRGKSTARLPPQPPATPILGHLPELIRENKTRTWHLRLNDWARAYGSIFGIRSGYIVDYYINSDVMVKVSNPSIGCLAWFDIRRGRALLTGAQEIFDKKSAQTADRPTWIMSSTILNNDFNVLFLKASDPTWKLADEWLKNQRKVINQLVTNVQKADEIIPLLEYETLKFLHENVTDPKGGLAGARLYQATGRYTYSAFATAFMGMDIPDTDDAVIPFIMDTFPGMNVIDLMPSLGKFPMFLKPWERKGRARYRRDLAWAMKRLEAAQDRLAKGDPSLENTFWGSVLKSDDLRGMSCKEEVAILGLSLIVGAADTSRMTTWTFLEAMMMFPEVQAKAREDIGKSFDLPSYFLEHLGHTNARWNADRVVGERIPVYDDLKSIPYLRMMMKELWRWRPPVALGHPHITARDLQVGEYCLPKGARLHVNAYAISHDPARHEDPERFWPERFKDDETTTMESMNHQDPTKRDHFAFGAGRRGCPGYHVAERSFVITMMRIFWAFDIARRGTKSMLEFADYAGELPGNPAEDMPVKLTYRSESRKRIVMDVFERETAARPAMMPLNMREKRIPKPEEYL</sequence>
<evidence type="ECO:0000313" key="9">
    <source>
        <dbReference type="EMBL" id="CAI0641802.1"/>
    </source>
</evidence>
<dbReference type="InterPro" id="IPR017972">
    <property type="entry name" value="Cyt_P450_CS"/>
</dbReference>
<feature type="transmembrane region" description="Helical" evidence="8">
    <location>
        <begin position="15"/>
        <end position="34"/>
    </location>
</feature>
<comment type="cofactor">
    <cofactor evidence="6">
        <name>heme</name>
        <dbReference type="ChEBI" id="CHEBI:30413"/>
    </cofactor>
</comment>
<dbReference type="InterPro" id="IPR050364">
    <property type="entry name" value="Cytochrome_P450_fung"/>
</dbReference>
<protein>
    <recommendedName>
        <fullName evidence="11">Cytochrome P450</fullName>
    </recommendedName>
</protein>
<dbReference type="SUPFAM" id="SSF48264">
    <property type="entry name" value="Cytochrome P450"/>
    <property type="match status" value="1"/>
</dbReference>
<dbReference type="EMBL" id="CAMGZC010000028">
    <property type="protein sequence ID" value="CAI0641802.1"/>
    <property type="molecule type" value="Genomic_DNA"/>
</dbReference>
<accession>A0A9W4W3U5</accession>
<organism evidence="9 10">
    <name type="scientific">Colletotrichum noveboracense</name>
    <dbReference type="NCBI Taxonomy" id="2664923"/>
    <lineage>
        <taxon>Eukaryota</taxon>
        <taxon>Fungi</taxon>
        <taxon>Dikarya</taxon>
        <taxon>Ascomycota</taxon>
        <taxon>Pezizomycotina</taxon>
        <taxon>Sordariomycetes</taxon>
        <taxon>Hypocreomycetidae</taxon>
        <taxon>Glomerellales</taxon>
        <taxon>Glomerellaceae</taxon>
        <taxon>Colletotrichum</taxon>
        <taxon>Colletotrichum gloeosporioides species complex</taxon>
    </lineage>
</organism>
<evidence type="ECO:0000256" key="2">
    <source>
        <dbReference type="ARBA" id="ARBA00022723"/>
    </source>
</evidence>
<keyword evidence="8" id="KW-0472">Membrane</keyword>
<dbReference type="AlphaFoldDB" id="A0A9W4W3U5"/>
<dbReference type="PANTHER" id="PTHR46300">
    <property type="entry name" value="P450, PUTATIVE (EUROFUNG)-RELATED-RELATED"/>
    <property type="match status" value="1"/>
</dbReference>
<gene>
    <name evidence="9" type="ORF">CGXH109_LOCUS7746</name>
</gene>
<dbReference type="InterPro" id="IPR001128">
    <property type="entry name" value="Cyt_P450"/>
</dbReference>
<comment type="similarity">
    <text evidence="1 7">Belongs to the cytochrome P450 family.</text>
</comment>
<dbReference type="InterPro" id="IPR002401">
    <property type="entry name" value="Cyt_P450_E_grp-I"/>
</dbReference>
<keyword evidence="8" id="KW-0812">Transmembrane</keyword>
<reference evidence="9" key="1">
    <citation type="submission" date="2022-08" db="EMBL/GenBank/DDBJ databases">
        <authorList>
            <person name="Giroux E."/>
            <person name="Giroux E."/>
        </authorList>
    </citation>
    <scope>NUCLEOTIDE SEQUENCE</scope>
    <source>
        <strain evidence="9">H1091258</strain>
    </source>
</reference>
<dbReference type="Proteomes" id="UP001152533">
    <property type="component" value="Unassembled WGS sequence"/>
</dbReference>
<proteinExistence type="inferred from homology"/>
<evidence type="ECO:0000256" key="5">
    <source>
        <dbReference type="ARBA" id="ARBA00023033"/>
    </source>
</evidence>
<dbReference type="Pfam" id="PF00067">
    <property type="entry name" value="p450"/>
    <property type="match status" value="1"/>
</dbReference>
<dbReference type="PANTHER" id="PTHR46300:SF2">
    <property type="entry name" value="CYTOCHROME P450 MONOOXYGENASE ALNH-RELATED"/>
    <property type="match status" value="1"/>
</dbReference>
<dbReference type="PRINTS" id="PR00463">
    <property type="entry name" value="EP450I"/>
</dbReference>
<dbReference type="GO" id="GO:0004497">
    <property type="term" value="F:monooxygenase activity"/>
    <property type="evidence" value="ECO:0007669"/>
    <property type="project" value="UniProtKB-KW"/>
</dbReference>
<evidence type="ECO:0000256" key="8">
    <source>
        <dbReference type="SAM" id="Phobius"/>
    </source>
</evidence>
<evidence type="ECO:0000256" key="6">
    <source>
        <dbReference type="PIRSR" id="PIRSR602401-1"/>
    </source>
</evidence>
<keyword evidence="5 7" id="KW-0503">Monooxygenase</keyword>
<dbReference type="PROSITE" id="PS00086">
    <property type="entry name" value="CYTOCHROME_P450"/>
    <property type="match status" value="1"/>
</dbReference>
<keyword evidence="4 6" id="KW-0408">Iron</keyword>
<dbReference type="Gene3D" id="1.10.630.10">
    <property type="entry name" value="Cytochrome P450"/>
    <property type="match status" value="1"/>
</dbReference>
<evidence type="ECO:0000256" key="7">
    <source>
        <dbReference type="RuleBase" id="RU000461"/>
    </source>
</evidence>
<evidence type="ECO:0000256" key="3">
    <source>
        <dbReference type="ARBA" id="ARBA00023002"/>
    </source>
</evidence>
<keyword evidence="3 7" id="KW-0560">Oxidoreductase</keyword>
<dbReference type="GO" id="GO:0016705">
    <property type="term" value="F:oxidoreductase activity, acting on paired donors, with incorporation or reduction of molecular oxygen"/>
    <property type="evidence" value="ECO:0007669"/>
    <property type="project" value="InterPro"/>
</dbReference>
<feature type="binding site" description="axial binding residue" evidence="6">
    <location>
        <position position="514"/>
    </location>
    <ligand>
        <name>heme</name>
        <dbReference type="ChEBI" id="CHEBI:30413"/>
    </ligand>
    <ligandPart>
        <name>Fe</name>
        <dbReference type="ChEBI" id="CHEBI:18248"/>
    </ligandPart>
</feature>
<keyword evidence="6 7" id="KW-0349">Heme</keyword>
<name>A0A9W4W3U5_9PEZI</name>
<evidence type="ECO:0000256" key="1">
    <source>
        <dbReference type="ARBA" id="ARBA00010617"/>
    </source>
</evidence>
<dbReference type="GO" id="GO:0020037">
    <property type="term" value="F:heme binding"/>
    <property type="evidence" value="ECO:0007669"/>
    <property type="project" value="InterPro"/>
</dbReference>